<dbReference type="GO" id="GO:0008270">
    <property type="term" value="F:zinc ion binding"/>
    <property type="evidence" value="ECO:0007669"/>
    <property type="project" value="UniProtKB-KW"/>
</dbReference>
<dbReference type="PANTHER" id="PTHR45931:SF3">
    <property type="entry name" value="RING ZINC FINGER-CONTAINING PROTEIN"/>
    <property type="match status" value="1"/>
</dbReference>
<name>A0A4P9ZZ96_9FUNG</name>
<accession>A0A4P9ZZ96</accession>
<gene>
    <name evidence="6" type="ORF">BJ085DRAFT_7086</name>
</gene>
<sequence>ICLDDFALGDRIRQLYCRHVFHRECIDEWLLTKCGLCPICKHHCVKKVER</sequence>
<evidence type="ECO:0000256" key="3">
    <source>
        <dbReference type="ARBA" id="ARBA00022833"/>
    </source>
</evidence>
<dbReference type="AlphaFoldDB" id="A0A4P9ZZ96"/>
<organism evidence="6 7">
    <name type="scientific">Dimargaris cristalligena</name>
    <dbReference type="NCBI Taxonomy" id="215637"/>
    <lineage>
        <taxon>Eukaryota</taxon>
        <taxon>Fungi</taxon>
        <taxon>Fungi incertae sedis</taxon>
        <taxon>Zoopagomycota</taxon>
        <taxon>Kickxellomycotina</taxon>
        <taxon>Dimargaritomycetes</taxon>
        <taxon>Dimargaritales</taxon>
        <taxon>Dimargaritaceae</taxon>
        <taxon>Dimargaris</taxon>
    </lineage>
</organism>
<dbReference type="GO" id="GO:0006511">
    <property type="term" value="P:ubiquitin-dependent protein catabolic process"/>
    <property type="evidence" value="ECO:0007669"/>
    <property type="project" value="TreeGrafter"/>
</dbReference>
<reference evidence="7" key="1">
    <citation type="journal article" date="2018" name="Nat. Microbiol.">
        <title>Leveraging single-cell genomics to expand the fungal tree of life.</title>
        <authorList>
            <person name="Ahrendt S.R."/>
            <person name="Quandt C.A."/>
            <person name="Ciobanu D."/>
            <person name="Clum A."/>
            <person name="Salamov A."/>
            <person name="Andreopoulos B."/>
            <person name="Cheng J.F."/>
            <person name="Woyke T."/>
            <person name="Pelin A."/>
            <person name="Henrissat B."/>
            <person name="Reynolds N.K."/>
            <person name="Benny G.L."/>
            <person name="Smith M.E."/>
            <person name="James T.Y."/>
            <person name="Grigoriev I.V."/>
        </authorList>
    </citation>
    <scope>NUCLEOTIDE SEQUENCE [LARGE SCALE GENOMIC DNA]</scope>
    <source>
        <strain evidence="7">RSA 468</strain>
    </source>
</reference>
<dbReference type="EMBL" id="ML002299">
    <property type="protein sequence ID" value="RKP39094.1"/>
    <property type="molecule type" value="Genomic_DNA"/>
</dbReference>
<keyword evidence="7" id="KW-1185">Reference proteome</keyword>
<dbReference type="Pfam" id="PF13639">
    <property type="entry name" value="zf-RING_2"/>
    <property type="match status" value="1"/>
</dbReference>
<evidence type="ECO:0000313" key="6">
    <source>
        <dbReference type="EMBL" id="RKP39094.1"/>
    </source>
</evidence>
<dbReference type="InterPro" id="IPR013083">
    <property type="entry name" value="Znf_RING/FYVE/PHD"/>
</dbReference>
<feature type="domain" description="RING-type" evidence="5">
    <location>
        <begin position="1"/>
        <end position="41"/>
    </location>
</feature>
<feature type="non-terminal residue" evidence="6">
    <location>
        <position position="1"/>
    </location>
</feature>
<dbReference type="GO" id="GO:0061630">
    <property type="term" value="F:ubiquitin protein ligase activity"/>
    <property type="evidence" value="ECO:0007669"/>
    <property type="project" value="TreeGrafter"/>
</dbReference>
<dbReference type="InterPro" id="IPR001841">
    <property type="entry name" value="Znf_RING"/>
</dbReference>
<proteinExistence type="predicted"/>
<evidence type="ECO:0000256" key="2">
    <source>
        <dbReference type="ARBA" id="ARBA00022771"/>
    </source>
</evidence>
<dbReference type="STRING" id="215637.A0A4P9ZZ96"/>
<dbReference type="PANTHER" id="PTHR45931">
    <property type="entry name" value="SI:CH211-59O9.10"/>
    <property type="match status" value="1"/>
</dbReference>
<evidence type="ECO:0000256" key="4">
    <source>
        <dbReference type="PROSITE-ProRule" id="PRU00175"/>
    </source>
</evidence>
<protein>
    <recommendedName>
        <fullName evidence="5">RING-type domain-containing protein</fullName>
    </recommendedName>
</protein>
<dbReference type="InterPro" id="IPR051834">
    <property type="entry name" value="RING_finger_E3_ligase"/>
</dbReference>
<feature type="non-terminal residue" evidence="6">
    <location>
        <position position="50"/>
    </location>
</feature>
<dbReference type="SUPFAM" id="SSF57850">
    <property type="entry name" value="RING/U-box"/>
    <property type="match status" value="1"/>
</dbReference>
<keyword evidence="1" id="KW-0479">Metal-binding</keyword>
<keyword evidence="2 4" id="KW-0863">Zinc-finger</keyword>
<keyword evidence="3" id="KW-0862">Zinc</keyword>
<dbReference type="GO" id="GO:0005634">
    <property type="term" value="C:nucleus"/>
    <property type="evidence" value="ECO:0007669"/>
    <property type="project" value="TreeGrafter"/>
</dbReference>
<evidence type="ECO:0000259" key="5">
    <source>
        <dbReference type="PROSITE" id="PS50089"/>
    </source>
</evidence>
<evidence type="ECO:0000256" key="1">
    <source>
        <dbReference type="ARBA" id="ARBA00022723"/>
    </source>
</evidence>
<dbReference type="Proteomes" id="UP000268162">
    <property type="component" value="Unassembled WGS sequence"/>
</dbReference>
<dbReference type="Gene3D" id="3.30.40.10">
    <property type="entry name" value="Zinc/RING finger domain, C3HC4 (zinc finger)"/>
    <property type="match status" value="1"/>
</dbReference>
<evidence type="ECO:0000313" key="7">
    <source>
        <dbReference type="Proteomes" id="UP000268162"/>
    </source>
</evidence>
<dbReference type="PROSITE" id="PS50089">
    <property type="entry name" value="ZF_RING_2"/>
    <property type="match status" value="1"/>
</dbReference>